<evidence type="ECO:0000313" key="2">
    <source>
        <dbReference type="EMBL" id="KKL15440.1"/>
    </source>
</evidence>
<name>A0A0F9B1B5_9ZZZZ</name>
<comment type="caution">
    <text evidence="2">The sequence shown here is derived from an EMBL/GenBank/DDBJ whole genome shotgun (WGS) entry which is preliminary data.</text>
</comment>
<reference evidence="2" key="1">
    <citation type="journal article" date="2015" name="Nature">
        <title>Complex archaea that bridge the gap between prokaryotes and eukaryotes.</title>
        <authorList>
            <person name="Spang A."/>
            <person name="Saw J.H."/>
            <person name="Jorgensen S.L."/>
            <person name="Zaremba-Niedzwiedzka K."/>
            <person name="Martijn J."/>
            <person name="Lind A.E."/>
            <person name="van Eijk R."/>
            <person name="Schleper C."/>
            <person name="Guy L."/>
            <person name="Ettema T.J."/>
        </authorList>
    </citation>
    <scope>NUCLEOTIDE SEQUENCE</scope>
</reference>
<gene>
    <name evidence="2" type="ORF">LCGC14_2505600</name>
</gene>
<organism evidence="2">
    <name type="scientific">marine sediment metagenome</name>
    <dbReference type="NCBI Taxonomy" id="412755"/>
    <lineage>
        <taxon>unclassified sequences</taxon>
        <taxon>metagenomes</taxon>
        <taxon>ecological metagenomes</taxon>
    </lineage>
</organism>
<protein>
    <submittedName>
        <fullName evidence="2">Uncharacterized protein</fullName>
    </submittedName>
</protein>
<feature type="region of interest" description="Disordered" evidence="1">
    <location>
        <begin position="75"/>
        <end position="96"/>
    </location>
</feature>
<accession>A0A0F9B1B5</accession>
<proteinExistence type="predicted"/>
<dbReference type="EMBL" id="LAZR01040064">
    <property type="protein sequence ID" value="KKL15440.1"/>
    <property type="molecule type" value="Genomic_DNA"/>
</dbReference>
<evidence type="ECO:0000256" key="1">
    <source>
        <dbReference type="SAM" id="MobiDB-lite"/>
    </source>
</evidence>
<dbReference type="AlphaFoldDB" id="A0A0F9B1B5"/>
<sequence>MNTGELVVFNFHESYRGVEKGDLFRVIEVNDKTQQITIVAIDEACLRPDEVGIRKKEVRRGRSCGFNVKKKKKKIRTPAQLSQDSRARRIWKNMEE</sequence>